<dbReference type="EMBL" id="RBNI01003983">
    <property type="protein sequence ID" value="RUP47893.1"/>
    <property type="molecule type" value="Genomic_DNA"/>
</dbReference>
<accession>A0A433DAP4</accession>
<dbReference type="AlphaFoldDB" id="A0A433DAP4"/>
<dbReference type="Proteomes" id="UP000268093">
    <property type="component" value="Unassembled WGS sequence"/>
</dbReference>
<gene>
    <name evidence="1" type="ORF">BC936DRAFT_145205</name>
</gene>
<dbReference type="OrthoDB" id="5586090at2759"/>
<organism evidence="1 2">
    <name type="scientific">Jimgerdemannia flammicorona</name>
    <dbReference type="NCBI Taxonomy" id="994334"/>
    <lineage>
        <taxon>Eukaryota</taxon>
        <taxon>Fungi</taxon>
        <taxon>Fungi incertae sedis</taxon>
        <taxon>Mucoromycota</taxon>
        <taxon>Mucoromycotina</taxon>
        <taxon>Endogonomycetes</taxon>
        <taxon>Endogonales</taxon>
        <taxon>Endogonaceae</taxon>
        <taxon>Jimgerdemannia</taxon>
    </lineage>
</organism>
<proteinExistence type="predicted"/>
<evidence type="ECO:0000313" key="2">
    <source>
        <dbReference type="Proteomes" id="UP000268093"/>
    </source>
</evidence>
<sequence>MRASRSAAAFGSVRYATSAARDVDALGDNLPLIGLLDNHAGPVDLVSCAGVLVELVLKLVLTGDDGGEISLDDALCGGGNEDGLAVARGVVEAPDGVAGLLAAGVVVEDLADRKVEEVLDGALGGVLGGVAVVLVDVKRGEAVTARSGTPLDVVGRNAVKAVPVRGSERLEVGKGRGGRLEVEDLDG</sequence>
<evidence type="ECO:0000313" key="1">
    <source>
        <dbReference type="EMBL" id="RUP47893.1"/>
    </source>
</evidence>
<protein>
    <submittedName>
        <fullName evidence="1">Uncharacterized protein</fullName>
    </submittedName>
</protein>
<reference evidence="1 2" key="1">
    <citation type="journal article" date="2018" name="New Phytol.">
        <title>Phylogenomics of Endogonaceae and evolution of mycorrhizas within Mucoromycota.</title>
        <authorList>
            <person name="Chang Y."/>
            <person name="Desiro A."/>
            <person name="Na H."/>
            <person name="Sandor L."/>
            <person name="Lipzen A."/>
            <person name="Clum A."/>
            <person name="Barry K."/>
            <person name="Grigoriev I.V."/>
            <person name="Martin F.M."/>
            <person name="Stajich J.E."/>
            <person name="Smith M.E."/>
            <person name="Bonito G."/>
            <person name="Spatafora J.W."/>
        </authorList>
    </citation>
    <scope>NUCLEOTIDE SEQUENCE [LARGE SCALE GENOMIC DNA]</scope>
    <source>
        <strain evidence="1 2">GMNB39</strain>
    </source>
</reference>
<keyword evidence="2" id="KW-1185">Reference proteome</keyword>
<name>A0A433DAP4_9FUNG</name>
<comment type="caution">
    <text evidence="1">The sequence shown here is derived from an EMBL/GenBank/DDBJ whole genome shotgun (WGS) entry which is preliminary data.</text>
</comment>